<comment type="subcellular location">
    <subcellularLocation>
        <location evidence="1">Cytoplasm</location>
    </subcellularLocation>
</comment>
<protein>
    <recommendedName>
        <fullName evidence="6">Enterochelin esterase N-terminal domain-containing protein</fullName>
    </recommendedName>
</protein>
<keyword evidence="8" id="KW-1185">Reference proteome</keyword>
<evidence type="ECO:0000313" key="7">
    <source>
        <dbReference type="EMBL" id="PWI34753.1"/>
    </source>
</evidence>
<feature type="chain" id="PRO_5015762436" description="Enterochelin esterase N-terminal domain-containing protein" evidence="5">
    <location>
        <begin position="23"/>
        <end position="494"/>
    </location>
</feature>
<dbReference type="AlphaFoldDB" id="A0A2U3BDA2"/>
<dbReference type="InterPro" id="IPR050583">
    <property type="entry name" value="Mycobacterial_A85_antigen"/>
</dbReference>
<dbReference type="PANTHER" id="PTHR48098">
    <property type="entry name" value="ENTEROCHELIN ESTERASE-RELATED"/>
    <property type="match status" value="1"/>
</dbReference>
<evidence type="ECO:0000259" key="6">
    <source>
        <dbReference type="Pfam" id="PF11806"/>
    </source>
</evidence>
<reference evidence="7 8" key="1">
    <citation type="submission" date="2018-05" db="EMBL/GenBank/DDBJ databases">
        <title>Vibrio limimaris sp. nov., isolated from marine sediment.</title>
        <authorList>
            <person name="Li C.-M."/>
        </authorList>
    </citation>
    <scope>NUCLEOTIDE SEQUENCE [LARGE SCALE GENOMIC DNA]</scope>
    <source>
        <strain evidence="7 8">E4404</strain>
    </source>
</reference>
<dbReference type="PANTHER" id="PTHR48098:SF3">
    <property type="entry name" value="IRON(III) ENTEROBACTIN ESTERASE"/>
    <property type="match status" value="1"/>
</dbReference>
<dbReference type="Gene3D" id="2.60.40.10">
    <property type="entry name" value="Immunoglobulins"/>
    <property type="match status" value="1"/>
</dbReference>
<dbReference type="InterPro" id="IPR000801">
    <property type="entry name" value="Esterase-like"/>
</dbReference>
<dbReference type="SUPFAM" id="SSF81296">
    <property type="entry name" value="E set domains"/>
    <property type="match status" value="1"/>
</dbReference>
<evidence type="ECO:0000313" key="8">
    <source>
        <dbReference type="Proteomes" id="UP000245362"/>
    </source>
</evidence>
<feature type="signal peptide" evidence="5">
    <location>
        <begin position="1"/>
        <end position="22"/>
    </location>
</feature>
<dbReference type="InterPro" id="IPR014756">
    <property type="entry name" value="Ig_E-set"/>
</dbReference>
<keyword evidence="5" id="KW-0732">Signal</keyword>
<dbReference type="Gene3D" id="3.40.50.1820">
    <property type="entry name" value="alpha/beta hydrolase"/>
    <property type="match status" value="1"/>
</dbReference>
<dbReference type="GO" id="GO:0008849">
    <property type="term" value="F:enterochelin esterase activity"/>
    <property type="evidence" value="ECO:0007669"/>
    <property type="project" value="InterPro"/>
</dbReference>
<dbReference type="GO" id="GO:0005506">
    <property type="term" value="F:iron ion binding"/>
    <property type="evidence" value="ECO:0007669"/>
    <property type="project" value="InterPro"/>
</dbReference>
<dbReference type="GO" id="GO:0005737">
    <property type="term" value="C:cytoplasm"/>
    <property type="evidence" value="ECO:0007669"/>
    <property type="project" value="UniProtKB-SubCell"/>
</dbReference>
<dbReference type="EMBL" id="QFWT01000001">
    <property type="protein sequence ID" value="PWI34753.1"/>
    <property type="molecule type" value="Genomic_DNA"/>
</dbReference>
<keyword evidence="2" id="KW-0963">Cytoplasm</keyword>
<accession>A0A2U3BDA2</accession>
<sequence>MFKIHRTPIIPLFFFLSLSSSAAMLNNQEIRFILDDQQTFRQELTLTANRYLTGDIWSDAPINNVFITDKTNHPIKQFMPLPGHGADIHFRVPASGTFILTVEGKPNTEGTIHLSEKSPADTSLPPKLLSPRLQSLTTALQHSQKPLTQFWQEVQETGTPLVEPLQPYSPDDPRGKSILTFLWRGKPNHVRLLGGPSADHPELIRLADTDVWYLSFIIPNDTQLSYQLAPDVPDFAGTDREKRRAILATAQKDPLNHHPWHYLDSLDKYSTWSTVRLPAAHGEKWLDKTPEKKGTVVRHNVVSKQLGNQRAVYIYRSPELEKEIPQVKALFISNPSAKSRASELACNPTFSDALVSEILPDLAKEENLGTDNKILIGSSYGGLISACTAIKYPDMFSGVLSLSGSFWWKEPGEPNQFGQEKWVISQLAQNKTLPVRWFITAGIFENTWIYPSNEELRSVLQAKGYSYRFEPVSSSHDMLSWRSALPSGLIYLLN</sequence>
<evidence type="ECO:0000256" key="5">
    <source>
        <dbReference type="SAM" id="SignalP"/>
    </source>
</evidence>
<dbReference type="InterPro" id="IPR013783">
    <property type="entry name" value="Ig-like_fold"/>
</dbReference>
<dbReference type="InterPro" id="IPR029058">
    <property type="entry name" value="AB_hydrolase_fold"/>
</dbReference>
<proteinExistence type="inferred from homology"/>
<gene>
    <name evidence="7" type="ORF">DI392_00265</name>
</gene>
<organism evidence="7 8">
    <name type="scientific">Vibrio albus</name>
    <dbReference type="NCBI Taxonomy" id="2200953"/>
    <lineage>
        <taxon>Bacteria</taxon>
        <taxon>Pseudomonadati</taxon>
        <taxon>Pseudomonadota</taxon>
        <taxon>Gammaproteobacteria</taxon>
        <taxon>Vibrionales</taxon>
        <taxon>Vibrionaceae</taxon>
        <taxon>Vibrio</taxon>
    </lineage>
</organism>
<dbReference type="GO" id="GO:0006826">
    <property type="term" value="P:iron ion transport"/>
    <property type="evidence" value="ECO:0007669"/>
    <property type="project" value="InterPro"/>
</dbReference>
<comment type="caution">
    <text evidence="7">The sequence shown here is derived from an EMBL/GenBank/DDBJ whole genome shotgun (WGS) entry which is preliminary data.</text>
</comment>
<evidence type="ECO:0000256" key="2">
    <source>
        <dbReference type="ARBA" id="ARBA00022490"/>
    </source>
</evidence>
<evidence type="ECO:0000256" key="1">
    <source>
        <dbReference type="ARBA" id="ARBA00004496"/>
    </source>
</evidence>
<dbReference type="Pfam" id="PF00756">
    <property type="entry name" value="Esterase"/>
    <property type="match status" value="1"/>
</dbReference>
<feature type="domain" description="Enterochelin esterase N-terminal" evidence="6">
    <location>
        <begin position="179"/>
        <end position="285"/>
    </location>
</feature>
<dbReference type="OrthoDB" id="9775130at2"/>
<name>A0A2U3BDA2_9VIBR</name>
<dbReference type="Pfam" id="PF11806">
    <property type="entry name" value="Enterochelin_N"/>
    <property type="match status" value="1"/>
</dbReference>
<dbReference type="SUPFAM" id="SSF53474">
    <property type="entry name" value="alpha/beta-Hydrolases"/>
    <property type="match status" value="1"/>
</dbReference>
<comment type="similarity">
    <text evidence="4">Belongs to the Fes family.</text>
</comment>
<evidence type="ECO:0000256" key="4">
    <source>
        <dbReference type="ARBA" id="ARBA00024201"/>
    </source>
</evidence>
<keyword evidence="3" id="KW-0378">Hydrolase</keyword>
<dbReference type="Proteomes" id="UP000245362">
    <property type="component" value="Unassembled WGS sequence"/>
</dbReference>
<dbReference type="InterPro" id="IPR021764">
    <property type="entry name" value="Enterochelin_esterase_N"/>
</dbReference>
<evidence type="ECO:0000256" key="3">
    <source>
        <dbReference type="ARBA" id="ARBA00022801"/>
    </source>
</evidence>